<reference evidence="1 2" key="1">
    <citation type="submission" date="2020-12" db="EMBL/GenBank/DDBJ databases">
        <title>De novo assembly of Tibetan sheep genome.</title>
        <authorList>
            <person name="Li X."/>
        </authorList>
    </citation>
    <scope>NUCLEOTIDE SEQUENCE [LARGE SCALE GENOMIC DNA]</scope>
    <source>
        <tissue evidence="1">Heart</tissue>
    </source>
</reference>
<protein>
    <submittedName>
        <fullName evidence="1">Uncharacterized protein</fullName>
    </submittedName>
</protein>
<organism evidence="1 2">
    <name type="scientific">Ovis aries</name>
    <name type="common">Sheep</name>
    <dbReference type="NCBI Taxonomy" id="9940"/>
    <lineage>
        <taxon>Eukaryota</taxon>
        <taxon>Metazoa</taxon>
        <taxon>Chordata</taxon>
        <taxon>Craniata</taxon>
        <taxon>Vertebrata</taxon>
        <taxon>Euteleostomi</taxon>
        <taxon>Mammalia</taxon>
        <taxon>Eutheria</taxon>
        <taxon>Laurasiatheria</taxon>
        <taxon>Artiodactyla</taxon>
        <taxon>Ruminantia</taxon>
        <taxon>Pecora</taxon>
        <taxon>Bovidae</taxon>
        <taxon>Caprinae</taxon>
        <taxon>Ovis</taxon>
    </lineage>
</organism>
<name>A0A836CYE3_SHEEP</name>
<dbReference type="EMBL" id="JAEMGP010000012">
    <property type="protein sequence ID" value="KAG5202259.1"/>
    <property type="molecule type" value="Genomic_DNA"/>
</dbReference>
<gene>
    <name evidence="1" type="ORF">JEQ12_003649</name>
</gene>
<proteinExistence type="predicted"/>
<comment type="caution">
    <text evidence="1">The sequence shown here is derived from an EMBL/GenBank/DDBJ whole genome shotgun (WGS) entry which is preliminary data.</text>
</comment>
<dbReference type="Proteomes" id="UP000664991">
    <property type="component" value="Unassembled WGS sequence"/>
</dbReference>
<evidence type="ECO:0000313" key="1">
    <source>
        <dbReference type="EMBL" id="KAG5202259.1"/>
    </source>
</evidence>
<evidence type="ECO:0000313" key="2">
    <source>
        <dbReference type="Proteomes" id="UP000664991"/>
    </source>
</evidence>
<accession>A0A836CYE3</accession>
<dbReference type="AlphaFoldDB" id="A0A836CYE3"/>
<sequence>MGNNSTGILVTYTLEMEKSIGKRLFSLFVGTQQHSSGLVLKVALSSDKTVETQLRSYLLHKTFSYCFDFTIQKKLSKLLSQGFPWQKKATFLLEGYASLTLQNLPHLSETYVLPQYESEATLQSIVGKCPNRLETTFCYGTIGNDDDNLLLWELLATAFGK</sequence>